<keyword evidence="3" id="KW-1185">Reference proteome</keyword>
<reference evidence="2 3" key="1">
    <citation type="submission" date="2014-11" db="EMBL/GenBank/DDBJ databases">
        <authorList>
            <person name="Zhu J."/>
            <person name="Qi W."/>
            <person name="Song R."/>
        </authorList>
    </citation>
    <scope>NUCLEOTIDE SEQUENCE [LARGE SCALE GENOMIC DNA]</scope>
</reference>
<dbReference type="EMBL" id="CDMY01000286">
    <property type="protein sequence ID" value="CEL99683.1"/>
    <property type="molecule type" value="Genomic_DNA"/>
</dbReference>
<organism evidence="2 3">
    <name type="scientific">Vitrella brassicaformis (strain CCMP3155)</name>
    <dbReference type="NCBI Taxonomy" id="1169540"/>
    <lineage>
        <taxon>Eukaryota</taxon>
        <taxon>Sar</taxon>
        <taxon>Alveolata</taxon>
        <taxon>Colpodellida</taxon>
        <taxon>Vitrellaceae</taxon>
        <taxon>Vitrella</taxon>
    </lineage>
</organism>
<protein>
    <recommendedName>
        <fullName evidence="1">TLDc domain-containing protein</fullName>
    </recommendedName>
</protein>
<dbReference type="AlphaFoldDB" id="A0A0G4EQ08"/>
<dbReference type="VEuPathDB" id="CryptoDB:Vbra_20735"/>
<proteinExistence type="predicted"/>
<dbReference type="OrthoDB" id="26679at2759"/>
<dbReference type="InParanoid" id="A0A0G4EQ08"/>
<gene>
    <name evidence="2" type="ORF">Vbra_20735</name>
</gene>
<evidence type="ECO:0000313" key="2">
    <source>
        <dbReference type="EMBL" id="CEL99683.1"/>
    </source>
</evidence>
<dbReference type="PhylomeDB" id="A0A0G4EQ08"/>
<dbReference type="Proteomes" id="UP000041254">
    <property type="component" value="Unassembled WGS sequence"/>
</dbReference>
<sequence length="226" mass="24436">MILCAVGTCVGTEARPAQEVRLRGLQVSPPGNTSLSASEYEALVGLLGGNDTTPLTSLYRTSVHGTTYGDLLDNVGGAKPLVFVVKKDKYVFGAYVSDGIQLPDDPTGESYEECELPGCDVWYFSLAGHFPQPTKIEIDEWEQSVWVAGRERNAEGANMVIGGFIIFGDGYPSDQPAADIRSCFQYTFSGYVPEGYTGVRDDEKDALLGGSLDFIADEIEVLRVVQ</sequence>
<accession>A0A0G4EQ08</accession>
<name>A0A0G4EQ08_VITBC</name>
<evidence type="ECO:0000313" key="3">
    <source>
        <dbReference type="Proteomes" id="UP000041254"/>
    </source>
</evidence>
<evidence type="ECO:0000259" key="1">
    <source>
        <dbReference type="Pfam" id="PF07534"/>
    </source>
</evidence>
<dbReference type="InterPro" id="IPR006571">
    <property type="entry name" value="TLDc_dom"/>
</dbReference>
<feature type="domain" description="TLDc" evidence="1">
    <location>
        <begin position="35"/>
        <end position="108"/>
    </location>
</feature>
<dbReference type="Pfam" id="PF07534">
    <property type="entry name" value="TLD"/>
    <property type="match status" value="1"/>
</dbReference>